<dbReference type="InterPro" id="IPR050570">
    <property type="entry name" value="Cell_wall_metabolism_enzyme"/>
</dbReference>
<evidence type="ECO:0000256" key="2">
    <source>
        <dbReference type="SAM" id="Coils"/>
    </source>
</evidence>
<dbReference type="GO" id="GO:0004222">
    <property type="term" value="F:metalloendopeptidase activity"/>
    <property type="evidence" value="ECO:0007669"/>
    <property type="project" value="TreeGrafter"/>
</dbReference>
<evidence type="ECO:0000313" key="5">
    <source>
        <dbReference type="EMBL" id="REE05987.1"/>
    </source>
</evidence>
<dbReference type="InterPro" id="IPR016047">
    <property type="entry name" value="M23ase_b-sheet_dom"/>
</dbReference>
<protein>
    <submittedName>
        <fullName evidence="5">Septal ring factor EnvC (AmiA/AmiB activator)</fullName>
    </submittedName>
</protein>
<name>A0A3D9LH82_MARFU</name>
<dbReference type="Proteomes" id="UP000256779">
    <property type="component" value="Unassembled WGS sequence"/>
</dbReference>
<feature type="coiled-coil region" evidence="2">
    <location>
        <begin position="152"/>
        <end position="249"/>
    </location>
</feature>
<dbReference type="PANTHER" id="PTHR21666:SF289">
    <property type="entry name" value="L-ALA--D-GLU ENDOPEPTIDASE"/>
    <property type="match status" value="1"/>
</dbReference>
<keyword evidence="6" id="KW-1185">Reference proteome</keyword>
<dbReference type="AlphaFoldDB" id="A0A3D9LH82"/>
<keyword evidence="1 3" id="KW-0732">Signal</keyword>
<dbReference type="OrthoDB" id="9815884at2"/>
<evidence type="ECO:0000256" key="3">
    <source>
        <dbReference type="SAM" id="SignalP"/>
    </source>
</evidence>
<comment type="caution">
    <text evidence="5">The sequence shown here is derived from an EMBL/GenBank/DDBJ whole genome shotgun (WGS) entry which is preliminary data.</text>
</comment>
<dbReference type="PANTHER" id="PTHR21666">
    <property type="entry name" value="PEPTIDASE-RELATED"/>
    <property type="match status" value="1"/>
</dbReference>
<dbReference type="CDD" id="cd12797">
    <property type="entry name" value="M23_peptidase"/>
    <property type="match status" value="1"/>
</dbReference>
<evidence type="ECO:0000313" key="6">
    <source>
        <dbReference type="Proteomes" id="UP000256779"/>
    </source>
</evidence>
<gene>
    <name evidence="5" type="ORF">C7460_101506</name>
</gene>
<dbReference type="EMBL" id="QREG01000001">
    <property type="protein sequence ID" value="REE05987.1"/>
    <property type="molecule type" value="Genomic_DNA"/>
</dbReference>
<feature type="signal peptide" evidence="3">
    <location>
        <begin position="1"/>
        <end position="28"/>
    </location>
</feature>
<accession>A0A3D9LH82</accession>
<dbReference type="InterPro" id="IPR011055">
    <property type="entry name" value="Dup_hybrid_motif"/>
</dbReference>
<feature type="chain" id="PRO_5017680096" evidence="3">
    <location>
        <begin position="29"/>
        <end position="402"/>
    </location>
</feature>
<reference evidence="5 6" key="1">
    <citation type="submission" date="2018-07" db="EMBL/GenBank/DDBJ databases">
        <title>Genomic Encyclopedia of Type Strains, Phase IV (KMG-IV): sequencing the most valuable type-strain genomes for metagenomic binning, comparative biology and taxonomic classification.</title>
        <authorList>
            <person name="Goeker M."/>
        </authorList>
    </citation>
    <scope>NUCLEOTIDE SEQUENCE [LARGE SCALE GENOMIC DNA]</scope>
    <source>
        <strain evidence="5 6">DSM 4134</strain>
    </source>
</reference>
<dbReference type="Pfam" id="PF01551">
    <property type="entry name" value="Peptidase_M23"/>
    <property type="match status" value="1"/>
</dbReference>
<sequence>MCHSDMSVNSWCKALGLLLLIFSTSLHAQKTKSQLEQEKRENLSKIAEAEKILSDTESEKKATLGQLRALNQQIAAREGLISSLNQEISLLDGEISDLNIIVRALQADLKRLKEEYAAMIYSSYKANQGYSKLTFLFSARTFNQLFMRLKYLEQYADARKIQVRQIEEVSRELEDQRGKVEIKRAEQRTLLDQQLAENRKLIRLKSKQSNLVQELTKKEKELQKELANRKKAVERLDNLIAEIVRKELERSKTLSSSAIADEEEVSASFEANKNKLAWPVSSGFISSKFGKHPHPVMKGIIQDNPGVDIQTQKGEQVKSVYDGKVIQIAYVPGMYNVVILQHGEYYTVYSRLREVNVKKGNVVKKDQAIGSVHTDKDGVSEVHFEVWKNYAKLDPEKWLSPK</sequence>
<dbReference type="Gene3D" id="2.70.70.10">
    <property type="entry name" value="Glucose Permease (Domain IIA)"/>
    <property type="match status" value="1"/>
</dbReference>
<feature type="domain" description="M23ase beta-sheet core" evidence="4">
    <location>
        <begin position="304"/>
        <end position="395"/>
    </location>
</feature>
<keyword evidence="2" id="KW-0175">Coiled coil</keyword>
<dbReference type="SUPFAM" id="SSF51261">
    <property type="entry name" value="Duplicated hybrid motif"/>
    <property type="match status" value="1"/>
</dbReference>
<dbReference type="Gene3D" id="6.10.250.3150">
    <property type="match status" value="1"/>
</dbReference>
<feature type="coiled-coil region" evidence="2">
    <location>
        <begin position="32"/>
        <end position="122"/>
    </location>
</feature>
<proteinExistence type="predicted"/>
<evidence type="ECO:0000256" key="1">
    <source>
        <dbReference type="ARBA" id="ARBA00022729"/>
    </source>
</evidence>
<evidence type="ECO:0000259" key="4">
    <source>
        <dbReference type="Pfam" id="PF01551"/>
    </source>
</evidence>
<organism evidence="5 6">
    <name type="scientific">Marinoscillum furvescens DSM 4134</name>
    <dbReference type="NCBI Taxonomy" id="1122208"/>
    <lineage>
        <taxon>Bacteria</taxon>
        <taxon>Pseudomonadati</taxon>
        <taxon>Bacteroidota</taxon>
        <taxon>Cytophagia</taxon>
        <taxon>Cytophagales</taxon>
        <taxon>Reichenbachiellaceae</taxon>
        <taxon>Marinoscillum</taxon>
    </lineage>
</organism>